<dbReference type="CDD" id="cd06130">
    <property type="entry name" value="DNA_pol_III_epsilon_like"/>
    <property type="match status" value="1"/>
</dbReference>
<dbReference type="Gene3D" id="3.30.420.10">
    <property type="entry name" value="Ribonuclease H-like superfamily/Ribonuclease H"/>
    <property type="match status" value="1"/>
</dbReference>
<dbReference type="Proteomes" id="UP000243588">
    <property type="component" value="Unassembled WGS sequence"/>
</dbReference>
<dbReference type="Pfam" id="PF00929">
    <property type="entry name" value="RNase_T"/>
    <property type="match status" value="1"/>
</dbReference>
<dbReference type="SMART" id="SM00479">
    <property type="entry name" value="EXOIII"/>
    <property type="match status" value="1"/>
</dbReference>
<organism evidence="2 3">
    <name type="scientific">Myroides phaeus</name>
    <dbReference type="NCBI Taxonomy" id="702745"/>
    <lineage>
        <taxon>Bacteria</taxon>
        <taxon>Pseudomonadati</taxon>
        <taxon>Bacteroidota</taxon>
        <taxon>Flavobacteriia</taxon>
        <taxon>Flavobacteriales</taxon>
        <taxon>Flavobacteriaceae</taxon>
        <taxon>Myroides</taxon>
    </lineage>
</organism>
<dbReference type="InterPro" id="IPR012337">
    <property type="entry name" value="RNaseH-like_sf"/>
</dbReference>
<dbReference type="SUPFAM" id="SSF53098">
    <property type="entry name" value="Ribonuclease H-like"/>
    <property type="match status" value="1"/>
</dbReference>
<dbReference type="RefSeq" id="WP_090406708.1">
    <property type="nucleotide sequence ID" value="NZ_FNDQ01000005.1"/>
</dbReference>
<dbReference type="GO" id="GO:0005829">
    <property type="term" value="C:cytosol"/>
    <property type="evidence" value="ECO:0007669"/>
    <property type="project" value="TreeGrafter"/>
</dbReference>
<dbReference type="InterPro" id="IPR013520">
    <property type="entry name" value="Ribonucl_H"/>
</dbReference>
<feature type="domain" description="Exonuclease" evidence="1">
    <location>
        <begin position="3"/>
        <end position="160"/>
    </location>
</feature>
<reference evidence="3" key="1">
    <citation type="submission" date="2016-10" db="EMBL/GenBank/DDBJ databases">
        <authorList>
            <person name="Varghese N."/>
            <person name="Submissions S."/>
        </authorList>
    </citation>
    <scope>NUCLEOTIDE SEQUENCE [LARGE SCALE GENOMIC DNA]</scope>
    <source>
        <strain evidence="3">DSM 23313</strain>
    </source>
</reference>
<dbReference type="GO" id="GO:0006259">
    <property type="term" value="P:DNA metabolic process"/>
    <property type="evidence" value="ECO:0007669"/>
    <property type="project" value="UniProtKB-ARBA"/>
</dbReference>
<dbReference type="PANTHER" id="PTHR30231:SF42">
    <property type="entry name" value="EXONUCLEASE"/>
    <property type="match status" value="1"/>
</dbReference>
<name>A0A1G8D1T1_9FLAO</name>
<evidence type="ECO:0000259" key="1">
    <source>
        <dbReference type="SMART" id="SM00479"/>
    </source>
</evidence>
<accession>A0A1G8D1T1</accession>
<dbReference type="GO" id="GO:0003676">
    <property type="term" value="F:nucleic acid binding"/>
    <property type="evidence" value="ECO:0007669"/>
    <property type="project" value="InterPro"/>
</dbReference>
<keyword evidence="3" id="KW-1185">Reference proteome</keyword>
<gene>
    <name evidence="2" type="ORF">SAMN05421818_105113</name>
</gene>
<dbReference type="AlphaFoldDB" id="A0A1G8D1T1"/>
<proteinExistence type="predicted"/>
<sequence length="162" mass="18563">MNRFTAIDFETAQADRSSICQVGLVVFEDNQIVDTLNVLVQPPQNLYWSKFVDIHGISPEDTQFSPTFDEVWHQIEPFVKDQNVVAHNGFAFDFPVLAKTLGYYNLAVPEYNKFCTYRIYKKGLAVLAEEYAIKLNHHDALSDANACGQLFNQYLSEENIFL</sequence>
<evidence type="ECO:0000313" key="3">
    <source>
        <dbReference type="Proteomes" id="UP000243588"/>
    </source>
</evidence>
<evidence type="ECO:0000313" key="2">
    <source>
        <dbReference type="EMBL" id="SDH51473.1"/>
    </source>
</evidence>
<dbReference type="PANTHER" id="PTHR30231">
    <property type="entry name" value="DNA POLYMERASE III SUBUNIT EPSILON"/>
    <property type="match status" value="1"/>
</dbReference>
<dbReference type="STRING" id="702745.SAMN05421818_105113"/>
<dbReference type="GO" id="GO:0008408">
    <property type="term" value="F:3'-5' exonuclease activity"/>
    <property type="evidence" value="ECO:0007669"/>
    <property type="project" value="TreeGrafter"/>
</dbReference>
<protein>
    <submittedName>
        <fullName evidence="2">DNA polymerase-3 subunit epsilon</fullName>
    </submittedName>
</protein>
<dbReference type="EMBL" id="FNDQ01000005">
    <property type="protein sequence ID" value="SDH51473.1"/>
    <property type="molecule type" value="Genomic_DNA"/>
</dbReference>
<dbReference type="InterPro" id="IPR036397">
    <property type="entry name" value="RNaseH_sf"/>
</dbReference>